<name>A0A4U1L5E8_9SPHN</name>
<dbReference type="PROSITE" id="PS50043">
    <property type="entry name" value="HTH_LUXR_2"/>
    <property type="match status" value="1"/>
</dbReference>
<sequence length="252" mass="28305">MVVTMARLMLAETFETIVQSAVALPDLFDALSESAEAMGFRYFALTHHVDFATAPDLGIRLHNYPGHWEEWFDERALGRFDPIHRASHVANIGFSWSNVPQMIQLTHGDQEVLRQARRFGIGDGFTVPAHVPGEYNGSCSFAVADDGPLPHEHMLVAQLVGGLAFEAARRIAQPRRAPQPTMPMTDRQRDCVLWAARGKTDWEISRILGVSHETVIQHLKHARERYGVQKRAHLAVMALFDGTICFSDIFIH</sequence>
<evidence type="ECO:0000313" key="6">
    <source>
        <dbReference type="Proteomes" id="UP000309138"/>
    </source>
</evidence>
<dbReference type="Proteomes" id="UP000309138">
    <property type="component" value="Unassembled WGS sequence"/>
</dbReference>
<dbReference type="GO" id="GO:0003677">
    <property type="term" value="F:DNA binding"/>
    <property type="evidence" value="ECO:0007669"/>
    <property type="project" value="UniProtKB-KW"/>
</dbReference>
<dbReference type="SUPFAM" id="SSF46894">
    <property type="entry name" value="C-terminal effector domain of the bipartite response regulators"/>
    <property type="match status" value="1"/>
</dbReference>
<dbReference type="OrthoDB" id="3170288at2"/>
<dbReference type="AlphaFoldDB" id="A0A4U1L5E8"/>
<dbReference type="SMART" id="SM00421">
    <property type="entry name" value="HTH_LUXR"/>
    <property type="match status" value="1"/>
</dbReference>
<dbReference type="Pfam" id="PF03472">
    <property type="entry name" value="Autoind_bind"/>
    <property type="match status" value="1"/>
</dbReference>
<dbReference type="CDD" id="cd06170">
    <property type="entry name" value="LuxR_C_like"/>
    <property type="match status" value="1"/>
</dbReference>
<feature type="domain" description="HTH luxR-type" evidence="4">
    <location>
        <begin position="177"/>
        <end position="242"/>
    </location>
</feature>
<keyword evidence="6" id="KW-1185">Reference proteome</keyword>
<evidence type="ECO:0000256" key="2">
    <source>
        <dbReference type="ARBA" id="ARBA00023125"/>
    </source>
</evidence>
<dbReference type="PANTHER" id="PTHR44688">
    <property type="entry name" value="DNA-BINDING TRANSCRIPTIONAL ACTIVATOR DEVR_DOSR"/>
    <property type="match status" value="1"/>
</dbReference>
<evidence type="ECO:0000259" key="4">
    <source>
        <dbReference type="PROSITE" id="PS50043"/>
    </source>
</evidence>
<evidence type="ECO:0000256" key="3">
    <source>
        <dbReference type="ARBA" id="ARBA00023163"/>
    </source>
</evidence>
<protein>
    <submittedName>
        <fullName evidence="5">LuxR family transcriptional regulator</fullName>
    </submittedName>
</protein>
<dbReference type="SUPFAM" id="SSF75516">
    <property type="entry name" value="Pheromone-binding domain of LuxR-like quorum-sensing transcription factors"/>
    <property type="match status" value="1"/>
</dbReference>
<dbReference type="Pfam" id="PF00196">
    <property type="entry name" value="GerE"/>
    <property type="match status" value="1"/>
</dbReference>
<dbReference type="RefSeq" id="WP_136943431.1">
    <property type="nucleotide sequence ID" value="NZ_SWKR01000002.1"/>
</dbReference>
<keyword evidence="2" id="KW-0238">DNA-binding</keyword>
<gene>
    <name evidence="5" type="ORF">FBR43_12545</name>
</gene>
<dbReference type="PANTHER" id="PTHR44688:SF16">
    <property type="entry name" value="DNA-BINDING TRANSCRIPTIONAL ACTIVATOR DEVR_DOSR"/>
    <property type="match status" value="1"/>
</dbReference>
<dbReference type="EMBL" id="SWKR01000002">
    <property type="protein sequence ID" value="TKD51490.1"/>
    <property type="molecule type" value="Genomic_DNA"/>
</dbReference>
<keyword evidence="3" id="KW-0804">Transcription</keyword>
<reference evidence="5 6" key="1">
    <citation type="submission" date="2019-04" db="EMBL/GenBank/DDBJ databases">
        <authorList>
            <person name="Yang Y."/>
            <person name="Wei D."/>
        </authorList>
    </citation>
    <scope>NUCLEOTIDE SEQUENCE [LARGE SCALE GENOMIC DNA]</scope>
    <source>
        <strain evidence="5 6">L-1-4w-11</strain>
    </source>
</reference>
<dbReference type="InterPro" id="IPR036388">
    <property type="entry name" value="WH-like_DNA-bd_sf"/>
</dbReference>
<dbReference type="InterPro" id="IPR036693">
    <property type="entry name" value="TF_LuxR_autoind-bd_dom_sf"/>
</dbReference>
<dbReference type="InterPro" id="IPR005143">
    <property type="entry name" value="TF_LuxR_autoind-bd_dom"/>
</dbReference>
<organism evidence="5 6">
    <name type="scientific">Sphingomonas baiyangensis</name>
    <dbReference type="NCBI Taxonomy" id="2572576"/>
    <lineage>
        <taxon>Bacteria</taxon>
        <taxon>Pseudomonadati</taxon>
        <taxon>Pseudomonadota</taxon>
        <taxon>Alphaproteobacteria</taxon>
        <taxon>Sphingomonadales</taxon>
        <taxon>Sphingomonadaceae</taxon>
        <taxon>Sphingomonas</taxon>
    </lineage>
</organism>
<keyword evidence="1" id="KW-0805">Transcription regulation</keyword>
<evidence type="ECO:0000313" key="5">
    <source>
        <dbReference type="EMBL" id="TKD51490.1"/>
    </source>
</evidence>
<evidence type="ECO:0000256" key="1">
    <source>
        <dbReference type="ARBA" id="ARBA00023015"/>
    </source>
</evidence>
<dbReference type="InterPro" id="IPR000792">
    <property type="entry name" value="Tscrpt_reg_LuxR_C"/>
</dbReference>
<dbReference type="Gene3D" id="3.30.450.80">
    <property type="entry name" value="Transcription factor LuxR-like, autoinducer-binding domain"/>
    <property type="match status" value="1"/>
</dbReference>
<dbReference type="InterPro" id="IPR016032">
    <property type="entry name" value="Sig_transdc_resp-reg_C-effctor"/>
</dbReference>
<comment type="caution">
    <text evidence="5">The sequence shown here is derived from an EMBL/GenBank/DDBJ whole genome shotgun (WGS) entry which is preliminary data.</text>
</comment>
<proteinExistence type="predicted"/>
<dbReference type="Gene3D" id="1.10.10.10">
    <property type="entry name" value="Winged helix-like DNA-binding domain superfamily/Winged helix DNA-binding domain"/>
    <property type="match status" value="1"/>
</dbReference>
<dbReference type="GO" id="GO:0006355">
    <property type="term" value="P:regulation of DNA-templated transcription"/>
    <property type="evidence" value="ECO:0007669"/>
    <property type="project" value="InterPro"/>
</dbReference>
<accession>A0A4U1L5E8</accession>